<keyword evidence="3" id="KW-1185">Reference proteome</keyword>
<dbReference type="Proteomes" id="UP001141933">
    <property type="component" value="Unassembled WGS sequence"/>
</dbReference>
<reference evidence="2" key="1">
    <citation type="submission" date="2022-12" db="EMBL/GenBank/DDBJ databases">
        <title>Phocaeicola acetigenes sp. nov., isolated feces from a healthy human.</title>
        <authorList>
            <person name="Do H."/>
            <person name="Ha Y.B."/>
            <person name="Kim J.-S."/>
            <person name="Suh M.K."/>
            <person name="Kim H.S."/>
            <person name="Lee J.-S."/>
        </authorList>
    </citation>
    <scope>NUCLEOTIDE SEQUENCE</scope>
    <source>
        <strain evidence="2">KGMB11183</strain>
    </source>
</reference>
<comment type="caution">
    <text evidence="2">The sequence shown here is derived from an EMBL/GenBank/DDBJ whole genome shotgun (WGS) entry which is preliminary data.</text>
</comment>
<dbReference type="EMBL" id="JAPZVM010000004">
    <property type="protein sequence ID" value="MCZ8372494.1"/>
    <property type="molecule type" value="Genomic_DNA"/>
</dbReference>
<proteinExistence type="predicted"/>
<keyword evidence="1" id="KW-0175">Coiled coil</keyword>
<organism evidence="2 3">
    <name type="scientific">Phocaeicola acetigenes</name>
    <dbReference type="NCBI Taxonomy" id="3016083"/>
    <lineage>
        <taxon>Bacteria</taxon>
        <taxon>Pseudomonadati</taxon>
        <taxon>Bacteroidota</taxon>
        <taxon>Bacteroidia</taxon>
        <taxon>Bacteroidales</taxon>
        <taxon>Bacteroidaceae</taxon>
        <taxon>Phocaeicola</taxon>
    </lineage>
</organism>
<accession>A0ABT4PHJ4</accession>
<evidence type="ECO:0000313" key="2">
    <source>
        <dbReference type="EMBL" id="MCZ8372494.1"/>
    </source>
</evidence>
<evidence type="ECO:0000256" key="1">
    <source>
        <dbReference type="SAM" id="Coils"/>
    </source>
</evidence>
<protein>
    <submittedName>
        <fullName evidence="2">Uncharacterized protein</fullName>
    </submittedName>
</protein>
<gene>
    <name evidence="2" type="ORF">O6P32_07180</name>
</gene>
<feature type="coiled-coil region" evidence="1">
    <location>
        <begin position="9"/>
        <end position="36"/>
    </location>
</feature>
<evidence type="ECO:0000313" key="3">
    <source>
        <dbReference type="Proteomes" id="UP001141933"/>
    </source>
</evidence>
<sequence>MNTKEIYTIELISQKKEEKRAEIQASQKRMQHISQELFSPTRSDNKIDSMMQHINMGIAAYDGIMTGIKVLRRVQSFFSQKRK</sequence>
<dbReference type="RefSeq" id="WP_269877694.1">
    <property type="nucleotide sequence ID" value="NZ_JAPZVM010000004.1"/>
</dbReference>
<name>A0ABT4PHJ4_9BACT</name>